<evidence type="ECO:0000313" key="8">
    <source>
        <dbReference type="EMBL" id="CAA7015262.1"/>
    </source>
</evidence>
<proteinExistence type="predicted"/>
<dbReference type="PANTHER" id="PTHR31674">
    <property type="entry name" value="B3 DOMAIN-CONTAINING PROTEIN REM-LIKE 3-RELATED"/>
    <property type="match status" value="1"/>
</dbReference>
<accession>A0A6D2HHC6</accession>
<feature type="compositionally biased region" description="Acidic residues" evidence="6">
    <location>
        <begin position="156"/>
        <end position="183"/>
    </location>
</feature>
<feature type="domain" description="TF-B3" evidence="7">
    <location>
        <begin position="320"/>
        <end position="420"/>
    </location>
</feature>
<dbReference type="OrthoDB" id="1072982at2759"/>
<dbReference type="SMART" id="SM01019">
    <property type="entry name" value="B3"/>
    <property type="match status" value="3"/>
</dbReference>
<comment type="subcellular location">
    <subcellularLocation>
        <location evidence="1">Nucleus</location>
    </subcellularLocation>
</comment>
<gene>
    <name evidence="8" type="ORF">MERR_LOCUS2497</name>
</gene>
<keyword evidence="5" id="KW-0539">Nucleus</keyword>
<protein>
    <recommendedName>
        <fullName evidence="7">TF-B3 domain-containing protein</fullName>
    </recommendedName>
</protein>
<evidence type="ECO:0000256" key="6">
    <source>
        <dbReference type="SAM" id="MobiDB-lite"/>
    </source>
</evidence>
<evidence type="ECO:0000256" key="5">
    <source>
        <dbReference type="ARBA" id="ARBA00023242"/>
    </source>
</evidence>
<evidence type="ECO:0000256" key="2">
    <source>
        <dbReference type="ARBA" id="ARBA00023015"/>
    </source>
</evidence>
<dbReference type="InterPro" id="IPR039218">
    <property type="entry name" value="REM_fam"/>
</dbReference>
<keyword evidence="3" id="KW-0238">DNA-binding</keyword>
<dbReference type="InterPro" id="IPR015300">
    <property type="entry name" value="DNA-bd_pseudobarrel_sf"/>
</dbReference>
<evidence type="ECO:0000256" key="1">
    <source>
        <dbReference type="ARBA" id="ARBA00004123"/>
    </source>
</evidence>
<dbReference type="PANTHER" id="PTHR31674:SF38">
    <property type="entry name" value="B3 DOMAIN-CONTAINING PROTEIN REM1"/>
    <property type="match status" value="1"/>
</dbReference>
<organism evidence="8 9">
    <name type="scientific">Microthlaspi erraticum</name>
    <dbReference type="NCBI Taxonomy" id="1685480"/>
    <lineage>
        <taxon>Eukaryota</taxon>
        <taxon>Viridiplantae</taxon>
        <taxon>Streptophyta</taxon>
        <taxon>Embryophyta</taxon>
        <taxon>Tracheophyta</taxon>
        <taxon>Spermatophyta</taxon>
        <taxon>Magnoliopsida</taxon>
        <taxon>eudicotyledons</taxon>
        <taxon>Gunneridae</taxon>
        <taxon>Pentapetalae</taxon>
        <taxon>rosids</taxon>
        <taxon>malvids</taxon>
        <taxon>Brassicales</taxon>
        <taxon>Brassicaceae</taxon>
        <taxon>Coluteocarpeae</taxon>
        <taxon>Microthlaspi</taxon>
    </lineage>
</organism>
<evidence type="ECO:0000259" key="7">
    <source>
        <dbReference type="PROSITE" id="PS50863"/>
    </source>
</evidence>
<evidence type="ECO:0000313" key="9">
    <source>
        <dbReference type="Proteomes" id="UP000467841"/>
    </source>
</evidence>
<evidence type="ECO:0000256" key="4">
    <source>
        <dbReference type="ARBA" id="ARBA00023163"/>
    </source>
</evidence>
<dbReference type="PROSITE" id="PS50863">
    <property type="entry name" value="B3"/>
    <property type="match status" value="3"/>
</dbReference>
<dbReference type="GO" id="GO:0003677">
    <property type="term" value="F:DNA binding"/>
    <property type="evidence" value="ECO:0007669"/>
    <property type="project" value="UniProtKB-KW"/>
</dbReference>
<comment type="caution">
    <text evidence="8">The sequence shown here is derived from an EMBL/GenBank/DDBJ whole genome shotgun (WGS) entry which is preliminary data.</text>
</comment>
<name>A0A6D2HHC6_9BRAS</name>
<dbReference type="SUPFAM" id="SSF101936">
    <property type="entry name" value="DNA-binding pseudobarrel domain"/>
    <property type="match status" value="3"/>
</dbReference>
<keyword evidence="4" id="KW-0804">Transcription</keyword>
<dbReference type="AlphaFoldDB" id="A0A6D2HHC6"/>
<dbReference type="Gene3D" id="2.40.330.10">
    <property type="entry name" value="DNA-binding pseudobarrel domain"/>
    <property type="match status" value="3"/>
</dbReference>
<keyword evidence="2" id="KW-0805">Transcription regulation</keyword>
<dbReference type="Proteomes" id="UP000467841">
    <property type="component" value="Unassembled WGS sequence"/>
</dbReference>
<feature type="region of interest" description="Disordered" evidence="6">
    <location>
        <begin position="136"/>
        <end position="192"/>
    </location>
</feature>
<dbReference type="GO" id="GO:0005634">
    <property type="term" value="C:nucleus"/>
    <property type="evidence" value="ECO:0007669"/>
    <property type="project" value="UniProtKB-SubCell"/>
</dbReference>
<keyword evidence="9" id="KW-1185">Reference proteome</keyword>
<dbReference type="CDD" id="cd10017">
    <property type="entry name" value="B3_DNA"/>
    <property type="match status" value="3"/>
</dbReference>
<sequence>MFPSGNTFLGGFNVIQTHFEKKELFISVLSFVHSCNFCFPWIEDLKRARARLKKLPRLITESGTWSESTLKKKLDDDFLRNHTKVLLTSEASDRVWEVKLVGDRLAGGWEEFAAAHNFRDGDVLVFQHGGDENFRVSVSSRSSSGDTEHASLTNVDTEDDESDDDSDDEEDECDDDSDEDDEGNISVKKNKKAEANSSSYLRARVTPSSLRKDRLDLSRDFTPVSFGEENIPPEIDLVNEQGRRWTLLLAKNKSSNVFYIRRGWLNFCFVNELSEGDSCRFRIIENGERPVLVLCPQEPSDKSLLGEVSKGKEKMTPSPFLEFNFTSNRLTTGQLYISSRFTRENGINKPGEITLLNEDGRKWTSYLKMTGREGGGNEWFYLRGGWREMCKANGVKVNDSFVLKLIWEDANPMFKFYSKTENKGKGNQRTRKKRACGTVEKTSNTKARKYQRLGPQSCSVWDQVAAAKQSIVDSLNTVRQCRSELETRERNLKASLQAIDALGERILGISKILNNNLV</sequence>
<feature type="domain" description="TF-B3" evidence="7">
    <location>
        <begin position="84"/>
        <end position="142"/>
    </location>
</feature>
<reference evidence="8" key="1">
    <citation type="submission" date="2020-01" db="EMBL/GenBank/DDBJ databases">
        <authorList>
            <person name="Mishra B."/>
        </authorList>
    </citation>
    <scope>NUCLEOTIDE SEQUENCE [LARGE SCALE GENOMIC DNA]</scope>
</reference>
<feature type="domain" description="TF-B3" evidence="7">
    <location>
        <begin position="200"/>
        <end position="297"/>
    </location>
</feature>
<evidence type="ECO:0000256" key="3">
    <source>
        <dbReference type="ARBA" id="ARBA00023125"/>
    </source>
</evidence>
<dbReference type="Pfam" id="PF02362">
    <property type="entry name" value="B3"/>
    <property type="match status" value="3"/>
</dbReference>
<dbReference type="InterPro" id="IPR003340">
    <property type="entry name" value="B3_DNA-bd"/>
</dbReference>
<dbReference type="EMBL" id="CACVBM020000155">
    <property type="protein sequence ID" value="CAA7015262.1"/>
    <property type="molecule type" value="Genomic_DNA"/>
</dbReference>